<feature type="non-terminal residue" evidence="1">
    <location>
        <position position="390"/>
    </location>
</feature>
<proteinExistence type="predicted"/>
<dbReference type="EMBL" id="KZ805326">
    <property type="protein sequence ID" value="PVI03892.1"/>
    <property type="molecule type" value="Genomic_DNA"/>
</dbReference>
<dbReference type="OrthoDB" id="3796651at2759"/>
<accession>A0A2V1E171</accession>
<name>A0A2V1E171_9PLEO</name>
<dbReference type="AlphaFoldDB" id="A0A2V1E171"/>
<sequence length="390" mass="42912">MTGFTSPDCKNMIDFQKAMASMPSSFKQQFDAISQETLDRVTDASEGVVTVWEVNDDLDGLFQIMEVLKKKKNKTKKSKRKGPGMVIISREVTGRDAYSRIVESMKYWMNEQGDAHIDGAATAFGSIVVVRGVNYHSSTPVDSATLKQATTRIDIVLGKVLKMTAKSHHSSSSSSSRPKLTWHHGPILSLLLHWINHTSSTHRAALTAITLAAPLTFTSGAKPSPNALANSPQDFSLLAKYASKLSIPVLFLDPTTELVHYPFPSTYMYYLGFYITLFLPREVTTPHYYKALDKLVTFAFKLRAGCDGEHGNAVVKKVKAHLDGTRAKRWAKTCIDPASYNVAASASAAIAEREVFGACTLADCPWDLLSEYSDASPLQYFTRLPISPSS</sequence>
<evidence type="ECO:0000313" key="2">
    <source>
        <dbReference type="Proteomes" id="UP000244855"/>
    </source>
</evidence>
<protein>
    <submittedName>
        <fullName evidence="1">Uncharacterized protein</fullName>
    </submittedName>
</protein>
<organism evidence="1 2">
    <name type="scientific">Periconia macrospinosa</name>
    <dbReference type="NCBI Taxonomy" id="97972"/>
    <lineage>
        <taxon>Eukaryota</taxon>
        <taxon>Fungi</taxon>
        <taxon>Dikarya</taxon>
        <taxon>Ascomycota</taxon>
        <taxon>Pezizomycotina</taxon>
        <taxon>Dothideomycetes</taxon>
        <taxon>Pleosporomycetidae</taxon>
        <taxon>Pleosporales</taxon>
        <taxon>Massarineae</taxon>
        <taxon>Periconiaceae</taxon>
        <taxon>Periconia</taxon>
    </lineage>
</organism>
<keyword evidence="2" id="KW-1185">Reference proteome</keyword>
<dbReference type="STRING" id="97972.A0A2V1E171"/>
<evidence type="ECO:0000313" key="1">
    <source>
        <dbReference type="EMBL" id="PVI03892.1"/>
    </source>
</evidence>
<reference evidence="1 2" key="1">
    <citation type="journal article" date="2018" name="Sci. Rep.">
        <title>Comparative genomics provides insights into the lifestyle and reveals functional heterogeneity of dark septate endophytic fungi.</title>
        <authorList>
            <person name="Knapp D.G."/>
            <person name="Nemeth J.B."/>
            <person name="Barry K."/>
            <person name="Hainaut M."/>
            <person name="Henrissat B."/>
            <person name="Johnson J."/>
            <person name="Kuo A."/>
            <person name="Lim J.H.P."/>
            <person name="Lipzen A."/>
            <person name="Nolan M."/>
            <person name="Ohm R.A."/>
            <person name="Tamas L."/>
            <person name="Grigoriev I.V."/>
            <person name="Spatafora J.W."/>
            <person name="Nagy L.G."/>
            <person name="Kovacs G.M."/>
        </authorList>
    </citation>
    <scope>NUCLEOTIDE SEQUENCE [LARGE SCALE GENOMIC DNA]</scope>
    <source>
        <strain evidence="1 2">DSE2036</strain>
    </source>
</reference>
<gene>
    <name evidence="1" type="ORF">DM02DRAFT_695002</name>
</gene>
<dbReference type="Proteomes" id="UP000244855">
    <property type="component" value="Unassembled WGS sequence"/>
</dbReference>